<dbReference type="GO" id="GO:0009887">
    <property type="term" value="P:animal organ morphogenesis"/>
    <property type="evidence" value="ECO:0007669"/>
    <property type="project" value="TreeGrafter"/>
</dbReference>
<keyword evidence="1" id="KW-1015">Disulfide bond</keyword>
<evidence type="ECO:0000256" key="2">
    <source>
        <dbReference type="ARBA" id="ARBA00023292"/>
    </source>
</evidence>
<evidence type="ECO:0000259" key="4">
    <source>
        <dbReference type="PROSITE" id="PS51117"/>
    </source>
</evidence>
<evidence type="ECO:0000256" key="1">
    <source>
        <dbReference type="ARBA" id="ARBA00023157"/>
    </source>
</evidence>
<keyword evidence="3" id="KW-0732">Signal</keyword>
<dbReference type="AlphaFoldDB" id="A0A8S9ZIS1"/>
<name>A0A8S9ZIS1_9BILA</name>
<feature type="domain" description="Laminin N-terminal" evidence="4">
    <location>
        <begin position="51"/>
        <end position="290"/>
    </location>
</feature>
<dbReference type="FunFam" id="2.60.120.260:FF:000018">
    <property type="entry name" value="Laminin subunit gamma 1"/>
    <property type="match status" value="1"/>
</dbReference>
<dbReference type="GO" id="GO:0005604">
    <property type="term" value="C:basement membrane"/>
    <property type="evidence" value="ECO:0007669"/>
    <property type="project" value="TreeGrafter"/>
</dbReference>
<feature type="signal peptide" evidence="3">
    <location>
        <begin position="1"/>
        <end position="21"/>
    </location>
</feature>
<dbReference type="GO" id="GO:0007411">
    <property type="term" value="P:axon guidance"/>
    <property type="evidence" value="ECO:0007669"/>
    <property type="project" value="TreeGrafter"/>
</dbReference>
<organism evidence="5 6">
    <name type="scientific">Meloidogyne graminicola</name>
    <dbReference type="NCBI Taxonomy" id="189291"/>
    <lineage>
        <taxon>Eukaryota</taxon>
        <taxon>Metazoa</taxon>
        <taxon>Ecdysozoa</taxon>
        <taxon>Nematoda</taxon>
        <taxon>Chromadorea</taxon>
        <taxon>Rhabditida</taxon>
        <taxon>Tylenchina</taxon>
        <taxon>Tylenchomorpha</taxon>
        <taxon>Tylenchoidea</taxon>
        <taxon>Meloidogynidae</taxon>
        <taxon>Meloidogyninae</taxon>
        <taxon>Meloidogyne</taxon>
    </lineage>
</organism>
<evidence type="ECO:0000313" key="6">
    <source>
        <dbReference type="Proteomes" id="UP000605970"/>
    </source>
</evidence>
<comment type="caution">
    <text evidence="5">The sequence shown here is derived from an EMBL/GenBank/DDBJ whole genome shotgun (WGS) entry which is preliminary data.</text>
</comment>
<accession>A0A8S9ZIS1</accession>
<protein>
    <recommendedName>
        <fullName evidence="4">Laminin N-terminal domain-containing protein</fullName>
    </recommendedName>
</protein>
<dbReference type="Gene3D" id="2.60.120.260">
    <property type="entry name" value="Galactose-binding domain-like"/>
    <property type="match status" value="1"/>
</dbReference>
<keyword evidence="2" id="KW-0424">Laminin EGF-like domain</keyword>
<dbReference type="EMBL" id="JABEBT010000084">
    <property type="protein sequence ID" value="KAF7633113.1"/>
    <property type="molecule type" value="Genomic_DNA"/>
</dbReference>
<dbReference type="OrthoDB" id="430826at2759"/>
<evidence type="ECO:0000313" key="5">
    <source>
        <dbReference type="EMBL" id="KAF7633113.1"/>
    </source>
</evidence>
<dbReference type="Proteomes" id="UP000605970">
    <property type="component" value="Unassembled WGS sequence"/>
</dbReference>
<reference evidence="5" key="1">
    <citation type="journal article" date="2020" name="Ecol. Evol.">
        <title>Genome structure and content of the rice root-knot nematode (Meloidogyne graminicola).</title>
        <authorList>
            <person name="Phan N.T."/>
            <person name="Danchin E.G.J."/>
            <person name="Klopp C."/>
            <person name="Perfus-Barbeoch L."/>
            <person name="Kozlowski D.K."/>
            <person name="Koutsovoulos G.D."/>
            <person name="Lopez-Roques C."/>
            <person name="Bouchez O."/>
            <person name="Zahm M."/>
            <person name="Besnard G."/>
            <person name="Bellafiore S."/>
        </authorList>
    </citation>
    <scope>NUCLEOTIDE SEQUENCE</scope>
    <source>
        <strain evidence="5">VN-18</strain>
    </source>
</reference>
<gene>
    <name evidence="5" type="ORF">Mgra_00007475</name>
</gene>
<dbReference type="InterPro" id="IPR050440">
    <property type="entry name" value="Laminin/Netrin_ECM"/>
</dbReference>
<proteinExistence type="predicted"/>
<evidence type="ECO:0000256" key="3">
    <source>
        <dbReference type="SAM" id="SignalP"/>
    </source>
</evidence>
<dbReference type="InterPro" id="IPR008211">
    <property type="entry name" value="Laminin_N"/>
</dbReference>
<dbReference type="SMART" id="SM00136">
    <property type="entry name" value="LamNT"/>
    <property type="match status" value="1"/>
</dbReference>
<feature type="chain" id="PRO_5035798560" description="Laminin N-terminal domain-containing protein" evidence="3">
    <location>
        <begin position="22"/>
        <end position="326"/>
    </location>
</feature>
<keyword evidence="6" id="KW-1185">Reference proteome</keyword>
<dbReference type="PROSITE" id="PS51117">
    <property type="entry name" value="LAMININ_NTER"/>
    <property type="match status" value="1"/>
</dbReference>
<dbReference type="PANTHER" id="PTHR10574">
    <property type="entry name" value="NETRIN/LAMININ-RELATED"/>
    <property type="match status" value="1"/>
</dbReference>
<sequence length="326" mass="37122">MPNINLLILLIYLLFISTINGQLNRPEPRVPHIDPTHYQPSRSSCYDENGAPQRCVPDFINVAFNLEVEVTNTCGVRAPTRFCVQTGHMGSNKVCDVCDSRVPQLTHSPIYLTDFNNPENATFWQSETMAEGMQYPQTVNLTLRLHKRFDITYVHLKFISPRPESFIIYKKVKHTDDWIPWQYYSGSCRSTFKLSEKAPILPGNEAVAQCTREFSDISPLTGGNIAFPTLEGRPSAENFEESEVLQDWVTAEEIRICLVRMNTFGDEIFGDNRVLRSYYYGISDFAVGGRCKCNGHANQCVKSTGQGTAQQLWYRFGIFPTFKTNQ</sequence>
<dbReference type="GO" id="GO:0009888">
    <property type="term" value="P:tissue development"/>
    <property type="evidence" value="ECO:0007669"/>
    <property type="project" value="TreeGrafter"/>
</dbReference>
<dbReference type="PANTHER" id="PTHR10574:SF435">
    <property type="entry name" value="LAMININ SUBUNIT GAMMA-1"/>
    <property type="match status" value="1"/>
</dbReference>
<dbReference type="Pfam" id="PF00055">
    <property type="entry name" value="Laminin_N"/>
    <property type="match status" value="1"/>
</dbReference>